<dbReference type="AlphaFoldDB" id="A0AA41ZCM4"/>
<dbReference type="InterPro" id="IPR002523">
    <property type="entry name" value="MgTranspt_CorA/ZnTranspt_ZntB"/>
</dbReference>
<dbReference type="GO" id="GO:0005886">
    <property type="term" value="C:plasma membrane"/>
    <property type="evidence" value="ECO:0007669"/>
    <property type="project" value="UniProtKB-SubCell"/>
</dbReference>
<sequence>MLPSGVRPGLIWGYDFTPGGPVEVARCDAPHTGGLRWLHLGLSDNGTRHWIEQAPLPPAIRDMLLSRDTYQSAVIEGGVVGCVLQDFEQDFDREDSGRIGALRIALAGDLIVTTRPRPLRSLDIARQRIARGLHLASPAAVLDLVVGAIAESIGRIGRTLGSDMEQAEDALLDDRRPPTSRDLIGIRRRLAQIHRLLGGMWDVFKRLEEDEELPEPLRPTVEKLSQRLQSLDGDILGVIAQLRLLREELDIREAQRTNQNLYILSIMTALMLPATFVTGLFGMNTGGMPLQTGLSGTFFATMLAAGAALATYMLLRYLGFMRR</sequence>
<feature type="transmembrane region" description="Helical" evidence="11">
    <location>
        <begin position="294"/>
        <end position="315"/>
    </location>
</feature>
<keyword evidence="8 11" id="KW-1133">Transmembrane helix</keyword>
<accession>A0AA41ZCM4</accession>
<dbReference type="InterPro" id="IPR045863">
    <property type="entry name" value="CorA_TM1_TM2"/>
</dbReference>
<evidence type="ECO:0000313" key="12">
    <source>
        <dbReference type="EMBL" id="MCW6533263.1"/>
    </source>
</evidence>
<evidence type="ECO:0000256" key="9">
    <source>
        <dbReference type="ARBA" id="ARBA00023065"/>
    </source>
</evidence>
<evidence type="ECO:0000313" key="13">
    <source>
        <dbReference type="Proteomes" id="UP001165565"/>
    </source>
</evidence>
<dbReference type="PANTHER" id="PTHR46494">
    <property type="entry name" value="CORA FAMILY METAL ION TRANSPORTER (EUROFUNG)"/>
    <property type="match status" value="1"/>
</dbReference>
<evidence type="ECO:0000256" key="8">
    <source>
        <dbReference type="ARBA" id="ARBA00022989"/>
    </source>
</evidence>
<keyword evidence="6 11" id="KW-0812">Transmembrane</keyword>
<dbReference type="Pfam" id="PF01544">
    <property type="entry name" value="CorA"/>
    <property type="match status" value="1"/>
</dbReference>
<keyword evidence="13" id="KW-1185">Reference proteome</keyword>
<evidence type="ECO:0000256" key="2">
    <source>
        <dbReference type="ARBA" id="ARBA00009765"/>
    </source>
</evidence>
<name>A0AA41ZCM4_9SPHN</name>
<evidence type="ECO:0000256" key="10">
    <source>
        <dbReference type="ARBA" id="ARBA00023136"/>
    </source>
</evidence>
<evidence type="ECO:0000256" key="11">
    <source>
        <dbReference type="SAM" id="Phobius"/>
    </source>
</evidence>
<dbReference type="GO" id="GO:0015087">
    <property type="term" value="F:cobalt ion transmembrane transporter activity"/>
    <property type="evidence" value="ECO:0007669"/>
    <property type="project" value="TreeGrafter"/>
</dbReference>
<dbReference type="SUPFAM" id="SSF143865">
    <property type="entry name" value="CorA soluble domain-like"/>
    <property type="match status" value="1"/>
</dbReference>
<dbReference type="Gene3D" id="1.20.58.340">
    <property type="entry name" value="Magnesium transport protein CorA, transmembrane region"/>
    <property type="match status" value="2"/>
</dbReference>
<comment type="subcellular location">
    <subcellularLocation>
        <location evidence="1">Cell membrane</location>
        <topology evidence="1">Multi-pass membrane protein</topology>
    </subcellularLocation>
</comment>
<reference evidence="12" key="1">
    <citation type="submission" date="2022-06" db="EMBL/GenBank/DDBJ databases">
        <title>Sphingomonas sp. nov. isolated from rhizosphere soil of tomato.</title>
        <authorList>
            <person name="Dong H."/>
            <person name="Gao R."/>
        </authorList>
    </citation>
    <scope>NUCLEOTIDE SEQUENCE</scope>
    <source>
        <strain evidence="12">MMSM24</strain>
    </source>
</reference>
<evidence type="ECO:0000256" key="7">
    <source>
        <dbReference type="ARBA" id="ARBA00022833"/>
    </source>
</evidence>
<gene>
    <name evidence="12" type="ORF">NEE01_00555</name>
</gene>
<comment type="caution">
    <text evidence="12">The sequence shown here is derived from an EMBL/GenBank/DDBJ whole genome shotgun (WGS) entry which is preliminary data.</text>
</comment>
<keyword evidence="10 11" id="KW-0472">Membrane</keyword>
<evidence type="ECO:0000256" key="3">
    <source>
        <dbReference type="ARBA" id="ARBA00022448"/>
    </source>
</evidence>
<organism evidence="12 13">
    <name type="scientific">Sphingomonas lycopersici</name>
    <dbReference type="NCBI Taxonomy" id="2951807"/>
    <lineage>
        <taxon>Bacteria</taxon>
        <taxon>Pseudomonadati</taxon>
        <taxon>Pseudomonadota</taxon>
        <taxon>Alphaproteobacteria</taxon>
        <taxon>Sphingomonadales</taxon>
        <taxon>Sphingomonadaceae</taxon>
        <taxon>Sphingomonas</taxon>
    </lineage>
</organism>
<dbReference type="Proteomes" id="UP001165565">
    <property type="component" value="Unassembled WGS sequence"/>
</dbReference>
<dbReference type="GO" id="GO:0015095">
    <property type="term" value="F:magnesium ion transmembrane transporter activity"/>
    <property type="evidence" value="ECO:0007669"/>
    <property type="project" value="TreeGrafter"/>
</dbReference>
<dbReference type="GO" id="GO:0000287">
    <property type="term" value="F:magnesium ion binding"/>
    <property type="evidence" value="ECO:0007669"/>
    <property type="project" value="TreeGrafter"/>
</dbReference>
<protein>
    <submittedName>
        <fullName evidence="12">Magnesium transporter CorA</fullName>
    </submittedName>
</protein>
<keyword evidence="9" id="KW-0406">Ion transport</keyword>
<dbReference type="GO" id="GO:0050897">
    <property type="term" value="F:cobalt ion binding"/>
    <property type="evidence" value="ECO:0007669"/>
    <property type="project" value="TreeGrafter"/>
</dbReference>
<evidence type="ECO:0000256" key="4">
    <source>
        <dbReference type="ARBA" id="ARBA00022475"/>
    </source>
</evidence>
<dbReference type="PANTHER" id="PTHR46494:SF3">
    <property type="entry name" value="ZINC TRANSPORT PROTEIN ZNTB"/>
    <property type="match status" value="1"/>
</dbReference>
<evidence type="ECO:0000256" key="1">
    <source>
        <dbReference type="ARBA" id="ARBA00004651"/>
    </source>
</evidence>
<dbReference type="EMBL" id="JANFAV010000001">
    <property type="protein sequence ID" value="MCW6533263.1"/>
    <property type="molecule type" value="Genomic_DNA"/>
</dbReference>
<keyword evidence="3" id="KW-0813">Transport</keyword>
<dbReference type="Gene3D" id="3.30.460.20">
    <property type="entry name" value="CorA soluble domain-like"/>
    <property type="match status" value="1"/>
</dbReference>
<keyword evidence="4" id="KW-1003">Cell membrane</keyword>
<feature type="transmembrane region" description="Helical" evidence="11">
    <location>
        <begin position="261"/>
        <end position="282"/>
    </location>
</feature>
<comment type="similarity">
    <text evidence="2">Belongs to the CorA metal ion transporter (MIT) (TC 1.A.35) family.</text>
</comment>
<dbReference type="SUPFAM" id="SSF144083">
    <property type="entry name" value="Magnesium transport protein CorA, transmembrane region"/>
    <property type="match status" value="1"/>
</dbReference>
<dbReference type="InterPro" id="IPR045861">
    <property type="entry name" value="CorA_cytoplasmic_dom"/>
</dbReference>
<evidence type="ECO:0000256" key="5">
    <source>
        <dbReference type="ARBA" id="ARBA00022519"/>
    </source>
</evidence>
<evidence type="ECO:0000256" key="6">
    <source>
        <dbReference type="ARBA" id="ARBA00022692"/>
    </source>
</evidence>
<keyword evidence="5" id="KW-0997">Cell inner membrane</keyword>
<keyword evidence="7" id="KW-0862">Zinc</keyword>
<proteinExistence type="inferred from homology"/>